<dbReference type="GO" id="GO:0005886">
    <property type="term" value="C:plasma membrane"/>
    <property type="evidence" value="ECO:0007669"/>
    <property type="project" value="UniProtKB-SubCell"/>
</dbReference>
<evidence type="ECO:0000259" key="8">
    <source>
        <dbReference type="PROSITE" id="PS50928"/>
    </source>
</evidence>
<feature type="transmembrane region" description="Helical" evidence="7">
    <location>
        <begin position="227"/>
        <end position="247"/>
    </location>
</feature>
<feature type="domain" description="ABC transmembrane type-1" evidence="8">
    <location>
        <begin position="222"/>
        <end position="436"/>
    </location>
</feature>
<feature type="transmembrane region" description="Helical" evidence="7">
    <location>
        <begin position="23"/>
        <end position="44"/>
    </location>
</feature>
<dbReference type="PANTHER" id="PTHR43005:SF2">
    <property type="entry name" value="INTEGRAL MEMBRANE SUGAR TRANSPORT PROTEIN"/>
    <property type="match status" value="1"/>
</dbReference>
<organism evidence="9 10">
    <name type="scientific">Terrihalobacillus insolitus</name>
    <dbReference type="NCBI Taxonomy" id="2950438"/>
    <lineage>
        <taxon>Bacteria</taxon>
        <taxon>Bacillati</taxon>
        <taxon>Bacillota</taxon>
        <taxon>Bacilli</taxon>
        <taxon>Bacillales</taxon>
        <taxon>Bacillaceae</taxon>
        <taxon>Terrihalobacillus</taxon>
    </lineage>
</organism>
<evidence type="ECO:0000256" key="4">
    <source>
        <dbReference type="ARBA" id="ARBA00022692"/>
    </source>
</evidence>
<accession>A0A9X3WR01</accession>
<keyword evidence="5 7" id="KW-1133">Transmembrane helix</keyword>
<dbReference type="GO" id="GO:0055085">
    <property type="term" value="P:transmembrane transport"/>
    <property type="evidence" value="ECO:0007669"/>
    <property type="project" value="InterPro"/>
</dbReference>
<dbReference type="RefSeq" id="WP_272435218.1">
    <property type="nucleotide sequence ID" value="NZ_JAMQKB010000001.1"/>
</dbReference>
<dbReference type="SUPFAM" id="SSF161098">
    <property type="entry name" value="MetI-like"/>
    <property type="match status" value="1"/>
</dbReference>
<dbReference type="EMBL" id="JAMQKB010000001">
    <property type="protein sequence ID" value="MDC3423268.1"/>
    <property type="molecule type" value="Genomic_DNA"/>
</dbReference>
<evidence type="ECO:0000256" key="5">
    <source>
        <dbReference type="ARBA" id="ARBA00022989"/>
    </source>
</evidence>
<keyword evidence="3" id="KW-1003">Cell membrane</keyword>
<dbReference type="PANTHER" id="PTHR43005">
    <property type="entry name" value="BLR7065 PROTEIN"/>
    <property type="match status" value="1"/>
</dbReference>
<keyword evidence="4 7" id="KW-0812">Transmembrane</keyword>
<evidence type="ECO:0000313" key="10">
    <source>
        <dbReference type="Proteomes" id="UP001145050"/>
    </source>
</evidence>
<dbReference type="InterPro" id="IPR000515">
    <property type="entry name" value="MetI-like"/>
</dbReference>
<keyword evidence="10" id="KW-1185">Reference proteome</keyword>
<evidence type="ECO:0000256" key="7">
    <source>
        <dbReference type="RuleBase" id="RU363032"/>
    </source>
</evidence>
<sequence length="450" mass="50609">MDSKEKSVKASKKSFFQLNEKQLGYAFVLPSLLLVFIVTLWPVAQSFYNSMFDYRLNDPTRSQRMLGSNIDLENYVDNYFYLEGQLDNLENTVQSEEATKTVTDIDEGVENYHSQLLSNDTIKQKVAKVDELLMNYKPVTDNELKYNKLDNDFAEDYREALGTYQQQLAELSQATDDEVLSKSLIQTSELLGSMQKNILESNFVGFKNYVKYFKDQRMWKSLWNTTFFTAISIAFELVLGLGIALLINRAFKGRGLVRASVLIPWAIPTAVSAMMWGFLYDGQSGIVGYYLEMFNLIPGASWLLSTSNGAMFSVILADIWKTTPYMALLLLAGLQTIPNSLYEASNVDGANKFQQFLNITLPLLKSSMLVALLFRTLDAFRVFDLIYVLTGGGPANGTESISIYAYETLFSQQNFGAGSVLSVIVFLCVALISFIYVKLIGSDLFAGRTK</sequence>
<dbReference type="Pfam" id="PF00528">
    <property type="entry name" value="BPD_transp_1"/>
    <property type="match status" value="1"/>
</dbReference>
<evidence type="ECO:0000256" key="3">
    <source>
        <dbReference type="ARBA" id="ARBA00022475"/>
    </source>
</evidence>
<evidence type="ECO:0000256" key="6">
    <source>
        <dbReference type="ARBA" id="ARBA00023136"/>
    </source>
</evidence>
<reference evidence="9" key="1">
    <citation type="submission" date="2022-06" db="EMBL/GenBank/DDBJ databases">
        <title>Aquibacillus sp. a new bacterium isolated from soil saline samples.</title>
        <authorList>
            <person name="Galisteo C."/>
            <person name="De La Haba R."/>
            <person name="Sanchez-Porro C."/>
            <person name="Ventosa A."/>
        </authorList>
    </citation>
    <scope>NUCLEOTIDE SEQUENCE</scope>
    <source>
        <strain evidence="9">3ASR75-11</strain>
    </source>
</reference>
<dbReference type="PROSITE" id="PS50928">
    <property type="entry name" value="ABC_TM1"/>
    <property type="match status" value="1"/>
</dbReference>
<dbReference type="InterPro" id="IPR035906">
    <property type="entry name" value="MetI-like_sf"/>
</dbReference>
<gene>
    <name evidence="9" type="ORF">NC797_01945</name>
</gene>
<feature type="transmembrane region" description="Helical" evidence="7">
    <location>
        <begin position="418"/>
        <end position="440"/>
    </location>
</feature>
<keyword evidence="6 7" id="KW-0472">Membrane</keyword>
<feature type="transmembrane region" description="Helical" evidence="7">
    <location>
        <begin position="259"/>
        <end position="279"/>
    </location>
</feature>
<feature type="transmembrane region" description="Helical" evidence="7">
    <location>
        <begin position="299"/>
        <end position="317"/>
    </location>
</feature>
<proteinExistence type="inferred from homology"/>
<evidence type="ECO:0000256" key="1">
    <source>
        <dbReference type="ARBA" id="ARBA00004651"/>
    </source>
</evidence>
<comment type="subcellular location">
    <subcellularLocation>
        <location evidence="1 7">Cell membrane</location>
        <topology evidence="1 7">Multi-pass membrane protein</topology>
    </subcellularLocation>
</comment>
<protein>
    <submittedName>
        <fullName evidence="9">Sugar ABC transporter permease</fullName>
    </submittedName>
</protein>
<keyword evidence="2 7" id="KW-0813">Transport</keyword>
<comment type="caution">
    <text evidence="9">The sequence shown here is derived from an EMBL/GenBank/DDBJ whole genome shotgun (WGS) entry which is preliminary data.</text>
</comment>
<evidence type="ECO:0000256" key="2">
    <source>
        <dbReference type="ARBA" id="ARBA00022448"/>
    </source>
</evidence>
<evidence type="ECO:0000313" key="9">
    <source>
        <dbReference type="EMBL" id="MDC3423268.1"/>
    </source>
</evidence>
<dbReference type="AlphaFoldDB" id="A0A9X3WR01"/>
<dbReference type="CDD" id="cd06261">
    <property type="entry name" value="TM_PBP2"/>
    <property type="match status" value="1"/>
</dbReference>
<name>A0A9X3WR01_9BACI</name>
<comment type="similarity">
    <text evidence="7">Belongs to the binding-protein-dependent transport system permease family.</text>
</comment>
<dbReference type="Proteomes" id="UP001145050">
    <property type="component" value="Unassembled WGS sequence"/>
</dbReference>
<dbReference type="Gene3D" id="1.10.3720.10">
    <property type="entry name" value="MetI-like"/>
    <property type="match status" value="1"/>
</dbReference>